<sequence length="386" mass="42359">MGIVLGIVRSRWHVPIQTGGLVLAITGHLLGHAHGGREFRPNAHSRFANLLVTWLLAQVICGLYLKLHLKHKCWVQIRTFVLGAHAVFGIAMPILSWIQVVLGGFTAAEICHGSNTGQCVARIGSGNAIIGVGLLLLVFQEDNCCGLASHSSSVYALQPALIIASSNMILLVDWFYGASTRRSFLEIISIGLIWLFAIALAIYLDQTSKSRFLRKYIIGILLFVNGWYIAADRAHDSSMVLYGALGFSIQIAGVTNLIADTFTDPSVSAKYPHHRLAQFSRLLTSYFLTASGFLFMGTNKEQMRLLSSGKMPAVAYVLFVYGVTSLVFSSAYFILSRLRRHQSAIANIEQSKSSNVSRQELPLGDTSRLQYSSLPSAEFFDLSDVI</sequence>
<evidence type="ECO:0000259" key="2">
    <source>
        <dbReference type="Pfam" id="PF10348"/>
    </source>
</evidence>
<feature type="domain" description="Protein YTP1-like C-terminal" evidence="3">
    <location>
        <begin position="96"/>
        <end position="335"/>
    </location>
</feature>
<feature type="transmembrane region" description="Helical" evidence="1">
    <location>
        <begin position="79"/>
        <end position="100"/>
    </location>
</feature>
<feature type="domain" description="DUF2427" evidence="2">
    <location>
        <begin position="2"/>
        <end position="68"/>
    </location>
</feature>
<accession>A0A4Z1ECF7</accession>
<evidence type="ECO:0000256" key="1">
    <source>
        <dbReference type="SAM" id="Phobius"/>
    </source>
</evidence>
<keyword evidence="1" id="KW-0472">Membrane</keyword>
<dbReference type="EMBL" id="PQXH01000338">
    <property type="protein sequence ID" value="TGO07051.1"/>
    <property type="molecule type" value="Genomic_DNA"/>
</dbReference>
<feature type="transmembrane region" description="Helical" evidence="1">
    <location>
        <begin position="120"/>
        <end position="139"/>
    </location>
</feature>
<feature type="transmembrane region" description="Helical" evidence="1">
    <location>
        <begin position="279"/>
        <end position="298"/>
    </location>
</feature>
<dbReference type="Pfam" id="PF10355">
    <property type="entry name" value="Ytp1"/>
    <property type="match status" value="1"/>
</dbReference>
<feature type="transmembrane region" description="Helical" evidence="1">
    <location>
        <begin position="47"/>
        <end position="67"/>
    </location>
</feature>
<evidence type="ECO:0008006" key="6">
    <source>
        <dbReference type="Google" id="ProtNLM"/>
    </source>
</evidence>
<dbReference type="Proteomes" id="UP000297777">
    <property type="component" value="Unassembled WGS sequence"/>
</dbReference>
<organism evidence="4 5">
    <name type="scientific">Botrytis tulipae</name>
    <dbReference type="NCBI Taxonomy" id="87230"/>
    <lineage>
        <taxon>Eukaryota</taxon>
        <taxon>Fungi</taxon>
        <taxon>Dikarya</taxon>
        <taxon>Ascomycota</taxon>
        <taxon>Pezizomycotina</taxon>
        <taxon>Leotiomycetes</taxon>
        <taxon>Helotiales</taxon>
        <taxon>Sclerotiniaceae</taxon>
        <taxon>Botrytis</taxon>
    </lineage>
</organism>
<dbReference type="InterPro" id="IPR018827">
    <property type="entry name" value="YTP1_C"/>
</dbReference>
<feature type="transmembrane region" description="Helical" evidence="1">
    <location>
        <begin position="160"/>
        <end position="178"/>
    </location>
</feature>
<feature type="transmembrane region" description="Helical" evidence="1">
    <location>
        <begin position="240"/>
        <end position="259"/>
    </location>
</feature>
<evidence type="ECO:0000313" key="4">
    <source>
        <dbReference type="EMBL" id="TGO07051.1"/>
    </source>
</evidence>
<keyword evidence="1" id="KW-1133">Transmembrane helix</keyword>
<proteinExistence type="predicted"/>
<evidence type="ECO:0000313" key="5">
    <source>
        <dbReference type="Proteomes" id="UP000297777"/>
    </source>
</evidence>
<dbReference type="AlphaFoldDB" id="A0A4Z1ECF7"/>
<dbReference type="PANTHER" id="PTHR31685">
    <property type="entry name" value="INTEGRAL MEMBRANE PROTEIN (AFU_ORTHOLOGUE AFUA_6G12730)-RELATED"/>
    <property type="match status" value="1"/>
</dbReference>
<feature type="transmembrane region" description="Helical" evidence="1">
    <location>
        <begin position="216"/>
        <end position="234"/>
    </location>
</feature>
<dbReference type="Pfam" id="PF10348">
    <property type="entry name" value="DUF2427"/>
    <property type="match status" value="1"/>
</dbReference>
<evidence type="ECO:0000259" key="3">
    <source>
        <dbReference type="Pfam" id="PF10355"/>
    </source>
</evidence>
<comment type="caution">
    <text evidence="4">The sequence shown here is derived from an EMBL/GenBank/DDBJ whole genome shotgun (WGS) entry which is preliminary data.</text>
</comment>
<protein>
    <recommendedName>
        <fullName evidence="6">Cytochrome b561 domain-containing protein</fullName>
    </recommendedName>
</protein>
<feature type="transmembrane region" description="Helical" evidence="1">
    <location>
        <begin position="184"/>
        <end position="204"/>
    </location>
</feature>
<reference evidence="4 5" key="1">
    <citation type="submission" date="2017-12" db="EMBL/GenBank/DDBJ databases">
        <title>Comparative genomics of Botrytis spp.</title>
        <authorList>
            <person name="Valero-Jimenez C.A."/>
            <person name="Tapia P."/>
            <person name="Veloso J."/>
            <person name="Silva-Moreno E."/>
            <person name="Staats M."/>
            <person name="Valdes J.H."/>
            <person name="Van Kan J.A.L."/>
        </authorList>
    </citation>
    <scope>NUCLEOTIDE SEQUENCE [LARGE SCALE GENOMIC DNA]</scope>
    <source>
        <strain evidence="4 5">Bt9001</strain>
    </source>
</reference>
<keyword evidence="1" id="KW-0812">Transmembrane</keyword>
<keyword evidence="5" id="KW-1185">Reference proteome</keyword>
<name>A0A4Z1ECF7_9HELO</name>
<dbReference type="PANTHER" id="PTHR31685:SF2">
    <property type="entry name" value="PROTEIN YTP1"/>
    <property type="match status" value="1"/>
</dbReference>
<gene>
    <name evidence="4" type="ORF">BTUL_0340g00040</name>
</gene>
<dbReference type="OrthoDB" id="4137487at2759"/>
<feature type="transmembrane region" description="Helical" evidence="1">
    <location>
        <begin position="12"/>
        <end position="35"/>
    </location>
</feature>
<dbReference type="InterPro" id="IPR018825">
    <property type="entry name" value="DUF2427"/>
</dbReference>
<feature type="transmembrane region" description="Helical" evidence="1">
    <location>
        <begin position="313"/>
        <end position="335"/>
    </location>
</feature>